<evidence type="ECO:0000313" key="1">
    <source>
        <dbReference type="EMBL" id="KAK0459875.1"/>
    </source>
</evidence>
<sequence>FRSYLNVRISAHHIALTWALTATHQLAIERGKWHGISKEWRLCRMCSNDVEDVPHVLFLCPFPPADLIRGPFLSSVWGRYTSWKVTVRSPTHLLLLLVGMDDLVDTTARFVHELLMLWESVPLLLNHQSTAEAMREYS</sequence>
<dbReference type="Proteomes" id="UP001175227">
    <property type="component" value="Unassembled WGS sequence"/>
</dbReference>
<gene>
    <name evidence="1" type="ORF">IW261DRAFT_1350829</name>
</gene>
<accession>A0AA39N763</accession>
<proteinExistence type="predicted"/>
<feature type="non-terminal residue" evidence="1">
    <location>
        <position position="1"/>
    </location>
</feature>
<reference evidence="1" key="1">
    <citation type="submission" date="2023-06" db="EMBL/GenBank/DDBJ databases">
        <authorList>
            <consortium name="Lawrence Berkeley National Laboratory"/>
            <person name="Ahrendt S."/>
            <person name="Sahu N."/>
            <person name="Indic B."/>
            <person name="Wong-Bajracharya J."/>
            <person name="Merenyi Z."/>
            <person name="Ke H.-M."/>
            <person name="Monk M."/>
            <person name="Kocsube S."/>
            <person name="Drula E."/>
            <person name="Lipzen A."/>
            <person name="Balint B."/>
            <person name="Henrissat B."/>
            <person name="Andreopoulos B."/>
            <person name="Martin F.M."/>
            <person name="Harder C.B."/>
            <person name="Rigling D."/>
            <person name="Ford K.L."/>
            <person name="Foster G.D."/>
            <person name="Pangilinan J."/>
            <person name="Papanicolaou A."/>
            <person name="Barry K."/>
            <person name="LaButti K."/>
            <person name="Viragh M."/>
            <person name="Koriabine M."/>
            <person name="Yan M."/>
            <person name="Riley R."/>
            <person name="Champramary S."/>
            <person name="Plett K.L."/>
            <person name="Tsai I.J."/>
            <person name="Slot J."/>
            <person name="Sipos G."/>
            <person name="Plett J."/>
            <person name="Nagy L.G."/>
            <person name="Grigoriev I.V."/>
        </authorList>
    </citation>
    <scope>NUCLEOTIDE SEQUENCE</scope>
    <source>
        <strain evidence="1">ICMP 16352</strain>
    </source>
</reference>
<organism evidence="1 2">
    <name type="scientific">Armillaria novae-zelandiae</name>
    <dbReference type="NCBI Taxonomy" id="153914"/>
    <lineage>
        <taxon>Eukaryota</taxon>
        <taxon>Fungi</taxon>
        <taxon>Dikarya</taxon>
        <taxon>Basidiomycota</taxon>
        <taxon>Agaricomycotina</taxon>
        <taxon>Agaricomycetes</taxon>
        <taxon>Agaricomycetidae</taxon>
        <taxon>Agaricales</taxon>
        <taxon>Marasmiineae</taxon>
        <taxon>Physalacriaceae</taxon>
        <taxon>Armillaria</taxon>
    </lineage>
</organism>
<keyword evidence="2" id="KW-1185">Reference proteome</keyword>
<dbReference type="AlphaFoldDB" id="A0AA39N763"/>
<protein>
    <submittedName>
        <fullName evidence="1">Uncharacterized protein</fullName>
    </submittedName>
</protein>
<comment type="caution">
    <text evidence="1">The sequence shown here is derived from an EMBL/GenBank/DDBJ whole genome shotgun (WGS) entry which is preliminary data.</text>
</comment>
<dbReference type="EMBL" id="JAUEPR010000211">
    <property type="protein sequence ID" value="KAK0459875.1"/>
    <property type="molecule type" value="Genomic_DNA"/>
</dbReference>
<evidence type="ECO:0000313" key="2">
    <source>
        <dbReference type="Proteomes" id="UP001175227"/>
    </source>
</evidence>
<name>A0AA39N763_9AGAR</name>